<dbReference type="Gene3D" id="3.40.1110.10">
    <property type="entry name" value="Calcium-transporting ATPase, cytoplasmic domain N"/>
    <property type="match status" value="1"/>
</dbReference>
<dbReference type="InterPro" id="IPR018303">
    <property type="entry name" value="ATPase_P-typ_P_site"/>
</dbReference>
<dbReference type="PROSITE" id="PS00154">
    <property type="entry name" value="ATPASE_E1_E2"/>
    <property type="match status" value="1"/>
</dbReference>
<keyword evidence="12 22" id="KW-0067">ATP-binding</keyword>
<feature type="transmembrane region" description="Helical" evidence="22">
    <location>
        <begin position="227"/>
        <end position="245"/>
    </location>
</feature>
<feature type="transmembrane region" description="Helical" evidence="22">
    <location>
        <begin position="160"/>
        <end position="181"/>
    </location>
</feature>
<protein>
    <recommendedName>
        <fullName evidence="4">Copper-exporting P-type ATPase</fullName>
        <ecNumber evidence="3">7.2.2.8</ecNumber>
    </recommendedName>
    <alternativeName>
        <fullName evidence="19">Copper-exporting P-type ATPase A</fullName>
    </alternativeName>
    <alternativeName>
        <fullName evidence="20">Cu(+)-exporting ATPase</fullName>
    </alternativeName>
</protein>
<evidence type="ECO:0000256" key="22">
    <source>
        <dbReference type="RuleBase" id="RU362081"/>
    </source>
</evidence>
<dbReference type="NCBIfam" id="TIGR01494">
    <property type="entry name" value="ATPase_P-type"/>
    <property type="match status" value="1"/>
</dbReference>
<dbReference type="NCBIfam" id="TIGR01511">
    <property type="entry name" value="ATPase-IB1_Cu"/>
    <property type="match status" value="1"/>
</dbReference>
<evidence type="ECO:0000313" key="25">
    <source>
        <dbReference type="Proteomes" id="UP001595637"/>
    </source>
</evidence>
<dbReference type="SUPFAM" id="SSF55008">
    <property type="entry name" value="HMA, heavy metal-associated domain"/>
    <property type="match status" value="2"/>
</dbReference>
<evidence type="ECO:0000256" key="13">
    <source>
        <dbReference type="ARBA" id="ARBA00022842"/>
    </source>
</evidence>
<evidence type="ECO:0000313" key="24">
    <source>
        <dbReference type="EMBL" id="MFC3387225.1"/>
    </source>
</evidence>
<keyword evidence="17" id="KW-0406">Ion transport</keyword>
<accession>A0ABV7N0V9</accession>
<dbReference type="InterPro" id="IPR006122">
    <property type="entry name" value="HMA_Cu_ion-bd"/>
</dbReference>
<evidence type="ECO:0000256" key="6">
    <source>
        <dbReference type="ARBA" id="ARBA00022553"/>
    </source>
</evidence>
<organism evidence="24 25">
    <name type="scientific">Salinicoccus sesuvii</name>
    <dbReference type="NCBI Taxonomy" id="868281"/>
    <lineage>
        <taxon>Bacteria</taxon>
        <taxon>Bacillati</taxon>
        <taxon>Bacillota</taxon>
        <taxon>Bacilli</taxon>
        <taxon>Bacillales</taxon>
        <taxon>Staphylococcaceae</taxon>
        <taxon>Salinicoccus</taxon>
    </lineage>
</organism>
<keyword evidence="5" id="KW-0813">Transport</keyword>
<dbReference type="InterPro" id="IPR023214">
    <property type="entry name" value="HAD_sf"/>
</dbReference>
<dbReference type="PANTHER" id="PTHR43520">
    <property type="entry name" value="ATP7, ISOFORM B"/>
    <property type="match status" value="1"/>
</dbReference>
<proteinExistence type="inferred from homology"/>
<evidence type="ECO:0000256" key="21">
    <source>
        <dbReference type="ARBA" id="ARBA00049289"/>
    </source>
</evidence>
<dbReference type="PRINTS" id="PR00943">
    <property type="entry name" value="CUATPASE"/>
</dbReference>
<evidence type="ECO:0000256" key="7">
    <source>
        <dbReference type="ARBA" id="ARBA00022692"/>
    </source>
</evidence>
<comment type="catalytic activity">
    <reaction evidence="21">
        <text>Cu(+)(in) + ATP + H2O = Cu(+)(out) + ADP + phosphate + H(+)</text>
        <dbReference type="Rhea" id="RHEA:25792"/>
        <dbReference type="ChEBI" id="CHEBI:15377"/>
        <dbReference type="ChEBI" id="CHEBI:15378"/>
        <dbReference type="ChEBI" id="CHEBI:30616"/>
        <dbReference type="ChEBI" id="CHEBI:43474"/>
        <dbReference type="ChEBI" id="CHEBI:49552"/>
        <dbReference type="ChEBI" id="CHEBI:456216"/>
        <dbReference type="EC" id="7.2.2.8"/>
    </reaction>
</comment>
<dbReference type="SUPFAM" id="SSF56784">
    <property type="entry name" value="HAD-like"/>
    <property type="match status" value="1"/>
</dbReference>
<feature type="transmembrane region" description="Helical" evidence="22">
    <location>
        <begin position="409"/>
        <end position="431"/>
    </location>
</feature>
<dbReference type="SUPFAM" id="SSF81653">
    <property type="entry name" value="Calcium ATPase, transduction domain A"/>
    <property type="match status" value="1"/>
</dbReference>
<gene>
    <name evidence="24" type="ORF">ACFOEO_01200</name>
</gene>
<keyword evidence="8 22" id="KW-0479">Metal-binding</keyword>
<dbReference type="SFLD" id="SFLDG00002">
    <property type="entry name" value="C1.7:_P-type_atpase_like"/>
    <property type="match status" value="1"/>
</dbReference>
<keyword evidence="10 22" id="KW-0547">Nucleotide-binding</keyword>
<evidence type="ECO:0000256" key="16">
    <source>
        <dbReference type="ARBA" id="ARBA00023008"/>
    </source>
</evidence>
<dbReference type="CDD" id="cd02094">
    <property type="entry name" value="P-type_ATPase_Cu-like"/>
    <property type="match status" value="1"/>
</dbReference>
<keyword evidence="7 22" id="KW-0812">Transmembrane</keyword>
<keyword evidence="14" id="KW-1278">Translocase</keyword>
<dbReference type="InterPro" id="IPR036412">
    <property type="entry name" value="HAD-like_sf"/>
</dbReference>
<feature type="transmembrane region" description="Helical" evidence="22">
    <location>
        <begin position="193"/>
        <end position="215"/>
    </location>
</feature>
<feature type="transmembrane region" description="Helical" evidence="22">
    <location>
        <begin position="437"/>
        <end position="460"/>
    </location>
</feature>
<evidence type="ECO:0000256" key="19">
    <source>
        <dbReference type="ARBA" id="ARBA00029719"/>
    </source>
</evidence>
<dbReference type="PANTHER" id="PTHR43520:SF8">
    <property type="entry name" value="P-TYPE CU(+) TRANSPORTER"/>
    <property type="match status" value="1"/>
</dbReference>
<keyword evidence="16" id="KW-0186">Copper</keyword>
<keyword evidence="13" id="KW-0460">Magnesium</keyword>
<evidence type="ECO:0000256" key="8">
    <source>
        <dbReference type="ARBA" id="ARBA00022723"/>
    </source>
</evidence>
<keyword evidence="6" id="KW-0597">Phosphoprotein</keyword>
<keyword evidence="9" id="KW-0677">Repeat</keyword>
<evidence type="ECO:0000256" key="18">
    <source>
        <dbReference type="ARBA" id="ARBA00023136"/>
    </source>
</evidence>
<evidence type="ECO:0000256" key="11">
    <source>
        <dbReference type="ARBA" id="ARBA00022796"/>
    </source>
</evidence>
<dbReference type="NCBIfam" id="TIGR00003">
    <property type="entry name" value="copper ion binding protein"/>
    <property type="match status" value="2"/>
</dbReference>
<dbReference type="InterPro" id="IPR027256">
    <property type="entry name" value="P-typ_ATPase_IB"/>
</dbReference>
<dbReference type="Proteomes" id="UP001595637">
    <property type="component" value="Unassembled WGS sequence"/>
</dbReference>
<keyword evidence="25" id="KW-1185">Reference proteome</keyword>
<dbReference type="NCBIfam" id="TIGR01525">
    <property type="entry name" value="ATPase-IB_hvy"/>
    <property type="match status" value="1"/>
</dbReference>
<comment type="subcellular location">
    <subcellularLocation>
        <location evidence="22">Cell membrane</location>
    </subcellularLocation>
    <subcellularLocation>
        <location evidence="1">Endomembrane system</location>
        <topology evidence="1">Multi-pass membrane protein</topology>
    </subcellularLocation>
</comment>
<keyword evidence="15 22" id="KW-1133">Transmembrane helix</keyword>
<dbReference type="EMBL" id="JBHRVQ010000001">
    <property type="protein sequence ID" value="MFC3387225.1"/>
    <property type="molecule type" value="Genomic_DNA"/>
</dbReference>
<dbReference type="InterPro" id="IPR006121">
    <property type="entry name" value="HMA_dom"/>
</dbReference>
<evidence type="ECO:0000256" key="15">
    <source>
        <dbReference type="ARBA" id="ARBA00022989"/>
    </source>
</evidence>
<feature type="domain" description="HMA" evidence="23">
    <location>
        <begin position="6"/>
        <end position="71"/>
    </location>
</feature>
<evidence type="ECO:0000256" key="5">
    <source>
        <dbReference type="ARBA" id="ARBA00022448"/>
    </source>
</evidence>
<evidence type="ECO:0000256" key="20">
    <source>
        <dbReference type="ARBA" id="ARBA00033239"/>
    </source>
</evidence>
<evidence type="ECO:0000256" key="14">
    <source>
        <dbReference type="ARBA" id="ARBA00022967"/>
    </source>
</evidence>
<dbReference type="SFLD" id="SFLDF00027">
    <property type="entry name" value="p-type_atpase"/>
    <property type="match status" value="1"/>
</dbReference>
<sequence>MLSSSKHIVLNITGMTCAACSSRIEKVLNKMEDVDARVNLATEKADINYNPDHVEIEDITNRIDNLGYGIEYDTVELDITGMTCAACSSRIEKVLGKTDGVNNAAVNLATESAVIKYNSSLVSRDDIINKVGNLGYQAKMKKNSEDKGLKKEQELTRMKWKVIISAVLSAPLLITMLDHLFGINLPAIFMNPWFQLVFATPVQFILGWQFYVGAYKNLKNFNANMDVLVVMGTSAAFLYSLYGTYTWMTGATTHPHLYFETSAIIITLILFGKYLETRAKSNTTGAIKALMKLQVKDARIIRNGVELMVPVEEVIEGDHLSVKPGEKFPVDAVIVKGHTSVDESMITGESIPIEKEIGAGVIGSTVNQNGAVEVQATKVGKDTALQSIIRVVEEAQGKKAPIQRMADMISGYFVPIVILISLITFLVWFFLASPGDFEPALIAAISVLVIACPCALGLATPTSIMVGTGKGAENGILFKGGEHLEKTHSLDTVIMDKTGTITKGRPEVTDFTGDTDTLRLLASAEKGSEHPLAQAITSYATENDITMVDVETFNAIPGHGIEAVVEGSRILVGTRKLMSENNLNIDHLEETMVQLEYEGKTAMIIATDHQVKGIVAVQDTVKDSAEAAIKALRDQGLQVVMLTGDNTRTATAIARQVNIDTVIAEVLPEEKAYYVKKIQDEGRVVAMVGDGINDAPALATADIGIAIGTGAEVAIEAADITILGGELTLLPRAITLSHKTIRNIKQNLFWAFAYNTAGIPIAALGFLAPWVAGAAMAFSSVSVVSNALRLKRTRI</sequence>
<dbReference type="PROSITE" id="PS01047">
    <property type="entry name" value="HMA_1"/>
    <property type="match status" value="2"/>
</dbReference>
<dbReference type="EC" id="7.2.2.8" evidence="3"/>
<dbReference type="Gene3D" id="2.70.150.10">
    <property type="entry name" value="Calcium-transporting ATPase, cytoplasmic transduction domain A"/>
    <property type="match status" value="1"/>
</dbReference>
<dbReference type="InterPro" id="IPR059000">
    <property type="entry name" value="ATPase_P-type_domA"/>
</dbReference>
<dbReference type="PROSITE" id="PS50846">
    <property type="entry name" value="HMA_2"/>
    <property type="match status" value="2"/>
</dbReference>
<dbReference type="CDD" id="cd00371">
    <property type="entry name" value="HMA"/>
    <property type="match status" value="2"/>
</dbReference>
<keyword evidence="11" id="KW-0187">Copper transport</keyword>
<dbReference type="Gene3D" id="3.30.70.100">
    <property type="match status" value="2"/>
</dbReference>
<evidence type="ECO:0000256" key="12">
    <source>
        <dbReference type="ARBA" id="ARBA00022840"/>
    </source>
</evidence>
<evidence type="ECO:0000256" key="2">
    <source>
        <dbReference type="ARBA" id="ARBA00006024"/>
    </source>
</evidence>
<name>A0ABV7N0V9_9STAP</name>
<evidence type="ECO:0000256" key="1">
    <source>
        <dbReference type="ARBA" id="ARBA00004127"/>
    </source>
</evidence>
<dbReference type="InterPro" id="IPR001757">
    <property type="entry name" value="P_typ_ATPase"/>
</dbReference>
<dbReference type="RefSeq" id="WP_380656933.1">
    <property type="nucleotide sequence ID" value="NZ_JBHRVQ010000001.1"/>
</dbReference>
<dbReference type="Pfam" id="PF00702">
    <property type="entry name" value="Hydrolase"/>
    <property type="match status" value="1"/>
</dbReference>
<reference evidence="25" key="1">
    <citation type="journal article" date="2019" name="Int. J. Syst. Evol. Microbiol.">
        <title>The Global Catalogue of Microorganisms (GCM) 10K type strain sequencing project: providing services to taxonomists for standard genome sequencing and annotation.</title>
        <authorList>
            <consortium name="The Broad Institute Genomics Platform"/>
            <consortium name="The Broad Institute Genome Sequencing Center for Infectious Disease"/>
            <person name="Wu L."/>
            <person name="Ma J."/>
        </authorList>
    </citation>
    <scope>NUCLEOTIDE SEQUENCE [LARGE SCALE GENOMIC DNA]</scope>
    <source>
        <strain evidence="25">CCM 7756</strain>
    </source>
</reference>
<dbReference type="InterPro" id="IPR008250">
    <property type="entry name" value="ATPase_P-typ_transduc_dom_A_sf"/>
</dbReference>
<dbReference type="InterPro" id="IPR044492">
    <property type="entry name" value="P_typ_ATPase_HD_dom"/>
</dbReference>
<evidence type="ECO:0000256" key="9">
    <source>
        <dbReference type="ARBA" id="ARBA00022737"/>
    </source>
</evidence>
<evidence type="ECO:0000256" key="4">
    <source>
        <dbReference type="ARBA" id="ARBA00015102"/>
    </source>
</evidence>
<dbReference type="NCBIfam" id="TIGR01512">
    <property type="entry name" value="ATPase-IB2_Cd"/>
    <property type="match status" value="1"/>
</dbReference>
<dbReference type="InterPro" id="IPR023298">
    <property type="entry name" value="ATPase_P-typ_TM_dom_sf"/>
</dbReference>
<dbReference type="Gene3D" id="3.40.50.1000">
    <property type="entry name" value="HAD superfamily/HAD-like"/>
    <property type="match status" value="1"/>
</dbReference>
<dbReference type="PRINTS" id="PR00119">
    <property type="entry name" value="CATATPASE"/>
</dbReference>
<evidence type="ECO:0000256" key="17">
    <source>
        <dbReference type="ARBA" id="ARBA00023065"/>
    </source>
</evidence>
<dbReference type="SUPFAM" id="SSF81665">
    <property type="entry name" value="Calcium ATPase, transmembrane domain M"/>
    <property type="match status" value="1"/>
</dbReference>
<evidence type="ECO:0000256" key="3">
    <source>
        <dbReference type="ARBA" id="ARBA00012517"/>
    </source>
</evidence>
<keyword evidence="18 22" id="KW-0472">Membrane</keyword>
<comment type="similarity">
    <text evidence="2 22">Belongs to the cation transport ATPase (P-type) (TC 3.A.3) family. Type IB subfamily.</text>
</comment>
<feature type="transmembrane region" description="Helical" evidence="22">
    <location>
        <begin position="257"/>
        <end position="275"/>
    </location>
</feature>
<dbReference type="SFLD" id="SFLDS00003">
    <property type="entry name" value="Haloacid_Dehalogenase"/>
    <property type="match status" value="1"/>
</dbReference>
<dbReference type="Pfam" id="PF00403">
    <property type="entry name" value="HMA"/>
    <property type="match status" value="2"/>
</dbReference>
<keyword evidence="22" id="KW-1003">Cell membrane</keyword>
<dbReference type="InterPro" id="IPR023299">
    <property type="entry name" value="ATPase_P-typ_cyto_dom_N"/>
</dbReference>
<evidence type="ECO:0000256" key="10">
    <source>
        <dbReference type="ARBA" id="ARBA00022741"/>
    </source>
</evidence>
<dbReference type="InterPro" id="IPR036163">
    <property type="entry name" value="HMA_dom_sf"/>
</dbReference>
<feature type="transmembrane region" description="Helical" evidence="22">
    <location>
        <begin position="747"/>
        <end position="764"/>
    </location>
</feature>
<feature type="domain" description="HMA" evidence="23">
    <location>
        <begin position="73"/>
        <end position="139"/>
    </location>
</feature>
<evidence type="ECO:0000259" key="23">
    <source>
        <dbReference type="PROSITE" id="PS50846"/>
    </source>
</evidence>
<dbReference type="InterPro" id="IPR017969">
    <property type="entry name" value="Heavy-metal-associated_CS"/>
</dbReference>
<comment type="caution">
    <text evidence="24">The sequence shown here is derived from an EMBL/GenBank/DDBJ whole genome shotgun (WGS) entry which is preliminary data.</text>
</comment>
<dbReference type="Pfam" id="PF00122">
    <property type="entry name" value="E1-E2_ATPase"/>
    <property type="match status" value="1"/>
</dbReference>